<evidence type="ECO:0000313" key="2">
    <source>
        <dbReference type="Proteomes" id="UP001206925"/>
    </source>
</evidence>
<protein>
    <submittedName>
        <fullName evidence="1">Uncharacterized protein</fullName>
    </submittedName>
</protein>
<keyword evidence="2" id="KW-1185">Reference proteome</keyword>
<proteinExistence type="predicted"/>
<dbReference type="EMBL" id="JAMZMK010006776">
    <property type="protein sequence ID" value="KAI7747339.1"/>
    <property type="molecule type" value="Genomic_DNA"/>
</dbReference>
<name>A0AAD5GNC9_AMBAR</name>
<evidence type="ECO:0000313" key="1">
    <source>
        <dbReference type="EMBL" id="KAI7747339.1"/>
    </source>
</evidence>
<gene>
    <name evidence="1" type="ORF">M8C21_019367</name>
</gene>
<accession>A0AAD5GNC9</accession>
<organism evidence="1 2">
    <name type="scientific">Ambrosia artemisiifolia</name>
    <name type="common">Common ragweed</name>
    <dbReference type="NCBI Taxonomy" id="4212"/>
    <lineage>
        <taxon>Eukaryota</taxon>
        <taxon>Viridiplantae</taxon>
        <taxon>Streptophyta</taxon>
        <taxon>Embryophyta</taxon>
        <taxon>Tracheophyta</taxon>
        <taxon>Spermatophyta</taxon>
        <taxon>Magnoliopsida</taxon>
        <taxon>eudicotyledons</taxon>
        <taxon>Gunneridae</taxon>
        <taxon>Pentapetalae</taxon>
        <taxon>asterids</taxon>
        <taxon>campanulids</taxon>
        <taxon>Asterales</taxon>
        <taxon>Asteraceae</taxon>
        <taxon>Asteroideae</taxon>
        <taxon>Heliantheae alliance</taxon>
        <taxon>Heliantheae</taxon>
        <taxon>Ambrosia</taxon>
    </lineage>
</organism>
<reference evidence="1" key="1">
    <citation type="submission" date="2022-06" db="EMBL/GenBank/DDBJ databases">
        <title>Uncovering the hologenomic basis of an extraordinary plant invasion.</title>
        <authorList>
            <person name="Bieker V.C."/>
            <person name="Martin M.D."/>
            <person name="Gilbert T."/>
            <person name="Hodgins K."/>
            <person name="Battlay P."/>
            <person name="Petersen B."/>
            <person name="Wilson J."/>
        </authorList>
    </citation>
    <scope>NUCLEOTIDE SEQUENCE</scope>
    <source>
        <strain evidence="1">AA19_3_7</strain>
        <tissue evidence="1">Leaf</tissue>
    </source>
</reference>
<comment type="caution">
    <text evidence="1">The sequence shown here is derived from an EMBL/GenBank/DDBJ whole genome shotgun (WGS) entry which is preliminary data.</text>
</comment>
<dbReference type="Proteomes" id="UP001206925">
    <property type="component" value="Unassembled WGS sequence"/>
</dbReference>
<dbReference type="AlphaFoldDB" id="A0AAD5GNC9"/>
<sequence>MMGSVSLVGLKRSIRVGVGRWKRKKSVVRGSVVRLNVVKCLGVGKGVMKGNVTIIRCRGGERVHVGNGFMKGWGVMLWCRLVVGRVIRSCGVGFIGVRGEDVIGFIYNRFLVIKMKYVKVNAKECGIVDAKHVNENVVMVLLVQSNAEEEDTAGRL</sequence>